<evidence type="ECO:0000313" key="7">
    <source>
        <dbReference type="EMBL" id="MBD2703949.1"/>
    </source>
</evidence>
<sequence>MKPLYRKWALCITLALLLSYAHGQLTVEVGEHFRQESLDRQVQLLEDATKRLTLWDVAHRTFRPQKDPSINVGFSNSFYWVKFKLHNPDAQAKELLLEIENPHINKLRLFTLAGNRWHVSMLTGDHFPYSQRIIEHPHFLFPITVRGHQSITGYLWVDKHGEQIQIPLRLWDKAYFNSHSYQLYLVAGFMIGIGSLYCVACFLALLFFRQRIILYYFFYLSSIWLFMIAHTGFGFALLWSESTWWTSVARPATALLIYLSSYLFIQDFFNLRQTRPYLYWYTNVLLALLTIALVTFGLESPALGLFENYWYNPHYYSGESLLQFMILIHILYAICITSVPFICLYIFVKTREPEGLWAAFGFMMILFSATNITFVHAGYLPDNYITQNIPLASTIIDAIILSVLIANRFKNIFLQNAQISAELAEQRQRNAIRLLEGQVIERSRLSQELHDGISLTLANIRLRLSLLSEKLNGHQPEAEQLVEALGDVGQDVRQFSHALSPVLLERYGLVGALEELIEDVRSSHPELTLSLQAESIRSEEIPPLVNQTIYQVALELLNNATKHAHASQITVALKQTDNKLMLIVSDDGLGYDVAEKSAGIGLQNVTARIQLLNGQLTVHRLPKGMEHVVDIPVQIKLFS</sequence>
<dbReference type="EMBL" id="JACWZY010000026">
    <property type="protein sequence ID" value="MBD2703949.1"/>
    <property type="molecule type" value="Genomic_DNA"/>
</dbReference>
<evidence type="ECO:0000256" key="4">
    <source>
        <dbReference type="SAM" id="Phobius"/>
    </source>
</evidence>
<evidence type="ECO:0000256" key="3">
    <source>
        <dbReference type="ARBA" id="ARBA00023012"/>
    </source>
</evidence>
<dbReference type="InterPro" id="IPR050482">
    <property type="entry name" value="Sensor_HK_TwoCompSys"/>
</dbReference>
<feature type="domain" description="Histidine kinase" evidence="6">
    <location>
        <begin position="448"/>
        <end position="635"/>
    </location>
</feature>
<dbReference type="Pfam" id="PF07695">
    <property type="entry name" value="7TMR-DISM_7TM"/>
    <property type="match status" value="1"/>
</dbReference>
<feature type="signal peptide" evidence="5">
    <location>
        <begin position="1"/>
        <end position="23"/>
    </location>
</feature>
<dbReference type="CDD" id="cd16917">
    <property type="entry name" value="HATPase_UhpB-NarQ-NarX-like"/>
    <property type="match status" value="1"/>
</dbReference>
<keyword evidence="8" id="KW-1185">Reference proteome</keyword>
<gene>
    <name evidence="7" type="ORF">IC229_25110</name>
</gene>
<evidence type="ECO:0000256" key="5">
    <source>
        <dbReference type="SAM" id="SignalP"/>
    </source>
</evidence>
<keyword evidence="3" id="KW-0902">Two-component regulatory system</keyword>
<proteinExistence type="predicted"/>
<dbReference type="InterPro" id="IPR011712">
    <property type="entry name" value="Sig_transdc_His_kin_sub3_dim/P"/>
</dbReference>
<organism evidence="7 8">
    <name type="scientific">Spirosoma profusum</name>
    <dbReference type="NCBI Taxonomy" id="2771354"/>
    <lineage>
        <taxon>Bacteria</taxon>
        <taxon>Pseudomonadati</taxon>
        <taxon>Bacteroidota</taxon>
        <taxon>Cytophagia</taxon>
        <taxon>Cytophagales</taxon>
        <taxon>Cytophagaceae</taxon>
        <taxon>Spirosoma</taxon>
    </lineage>
</organism>
<dbReference type="InterPro" id="IPR003594">
    <property type="entry name" value="HATPase_dom"/>
</dbReference>
<feature type="transmembrane region" description="Helical" evidence="4">
    <location>
        <begin position="277"/>
        <end position="298"/>
    </location>
</feature>
<keyword evidence="4" id="KW-0472">Membrane</keyword>
<feature type="transmembrane region" description="Helical" evidence="4">
    <location>
        <begin position="244"/>
        <end position="265"/>
    </location>
</feature>
<dbReference type="PANTHER" id="PTHR24421">
    <property type="entry name" value="NITRATE/NITRITE SENSOR PROTEIN NARX-RELATED"/>
    <property type="match status" value="1"/>
</dbReference>
<keyword evidence="4" id="KW-1133">Transmembrane helix</keyword>
<evidence type="ECO:0000259" key="6">
    <source>
        <dbReference type="PROSITE" id="PS50109"/>
    </source>
</evidence>
<feature type="chain" id="PRO_5036943027" description="Histidine kinase domain-containing protein" evidence="5">
    <location>
        <begin position="24"/>
        <end position="639"/>
    </location>
</feature>
<dbReference type="PROSITE" id="PS50109">
    <property type="entry name" value="HIS_KIN"/>
    <property type="match status" value="1"/>
</dbReference>
<keyword evidence="5" id="KW-0732">Signal</keyword>
<feature type="transmembrane region" description="Helical" evidence="4">
    <location>
        <begin position="355"/>
        <end position="377"/>
    </location>
</feature>
<keyword evidence="2" id="KW-0418">Kinase</keyword>
<dbReference type="Gene3D" id="1.20.5.1930">
    <property type="match status" value="1"/>
</dbReference>
<dbReference type="GO" id="GO:0000155">
    <property type="term" value="F:phosphorelay sensor kinase activity"/>
    <property type="evidence" value="ECO:0007669"/>
    <property type="project" value="InterPro"/>
</dbReference>
<dbReference type="Gene3D" id="2.60.40.2380">
    <property type="match status" value="1"/>
</dbReference>
<comment type="caution">
    <text evidence="7">The sequence shown here is derived from an EMBL/GenBank/DDBJ whole genome shotgun (WGS) entry which is preliminary data.</text>
</comment>
<keyword evidence="4" id="KW-0812">Transmembrane</keyword>
<dbReference type="InterPro" id="IPR036890">
    <property type="entry name" value="HATPase_C_sf"/>
</dbReference>
<dbReference type="AlphaFoldDB" id="A0A927APC4"/>
<dbReference type="Proteomes" id="UP000598820">
    <property type="component" value="Unassembled WGS sequence"/>
</dbReference>
<dbReference type="Pfam" id="PF07730">
    <property type="entry name" value="HisKA_3"/>
    <property type="match status" value="1"/>
</dbReference>
<dbReference type="SMART" id="SM00387">
    <property type="entry name" value="HATPase_c"/>
    <property type="match status" value="1"/>
</dbReference>
<dbReference type="InterPro" id="IPR011622">
    <property type="entry name" value="7TMR_DISM_rcpt_extracell_dom2"/>
</dbReference>
<dbReference type="Pfam" id="PF07696">
    <property type="entry name" value="7TMR-DISMED2"/>
    <property type="match status" value="1"/>
</dbReference>
<dbReference type="SUPFAM" id="SSF55874">
    <property type="entry name" value="ATPase domain of HSP90 chaperone/DNA topoisomerase II/histidine kinase"/>
    <property type="match status" value="1"/>
</dbReference>
<accession>A0A927APC4</accession>
<evidence type="ECO:0000256" key="2">
    <source>
        <dbReference type="ARBA" id="ARBA00022777"/>
    </source>
</evidence>
<feature type="transmembrane region" description="Helical" evidence="4">
    <location>
        <begin position="215"/>
        <end position="238"/>
    </location>
</feature>
<dbReference type="GO" id="GO:0046983">
    <property type="term" value="F:protein dimerization activity"/>
    <property type="evidence" value="ECO:0007669"/>
    <property type="project" value="InterPro"/>
</dbReference>
<evidence type="ECO:0000256" key="1">
    <source>
        <dbReference type="ARBA" id="ARBA00022679"/>
    </source>
</evidence>
<dbReference type="RefSeq" id="WP_190890108.1">
    <property type="nucleotide sequence ID" value="NZ_JACWZY010000026.1"/>
</dbReference>
<dbReference type="Gene3D" id="3.30.565.10">
    <property type="entry name" value="Histidine kinase-like ATPase, C-terminal domain"/>
    <property type="match status" value="1"/>
</dbReference>
<protein>
    <recommendedName>
        <fullName evidence="6">Histidine kinase domain-containing protein</fullName>
    </recommendedName>
</protein>
<dbReference type="Pfam" id="PF02518">
    <property type="entry name" value="HATPase_c"/>
    <property type="match status" value="1"/>
</dbReference>
<reference evidence="7" key="1">
    <citation type="submission" date="2020-09" db="EMBL/GenBank/DDBJ databases">
        <authorList>
            <person name="Kim M.K."/>
        </authorList>
    </citation>
    <scope>NUCLEOTIDE SEQUENCE</scope>
    <source>
        <strain evidence="7">BT702</strain>
    </source>
</reference>
<dbReference type="InterPro" id="IPR005467">
    <property type="entry name" value="His_kinase_dom"/>
</dbReference>
<dbReference type="GO" id="GO:0016020">
    <property type="term" value="C:membrane"/>
    <property type="evidence" value="ECO:0007669"/>
    <property type="project" value="InterPro"/>
</dbReference>
<feature type="transmembrane region" description="Helical" evidence="4">
    <location>
        <begin position="321"/>
        <end position="348"/>
    </location>
</feature>
<keyword evidence="1" id="KW-0808">Transferase</keyword>
<evidence type="ECO:0000313" key="8">
    <source>
        <dbReference type="Proteomes" id="UP000598820"/>
    </source>
</evidence>
<name>A0A927APC4_9BACT</name>
<feature type="transmembrane region" description="Helical" evidence="4">
    <location>
        <begin position="183"/>
        <end position="208"/>
    </location>
</feature>
<feature type="transmembrane region" description="Helical" evidence="4">
    <location>
        <begin position="389"/>
        <end position="406"/>
    </location>
</feature>
<dbReference type="InterPro" id="IPR011623">
    <property type="entry name" value="7TMR_DISM_rcpt_extracell_dom1"/>
</dbReference>